<gene>
    <name evidence="3" type="ORF">DES53_101388</name>
</gene>
<dbReference type="InterPro" id="IPR050855">
    <property type="entry name" value="NDM-1-like"/>
</dbReference>
<dbReference type="NCBIfam" id="NF033105">
    <property type="entry name" value="bla_subclass_B3"/>
    <property type="match status" value="1"/>
</dbReference>
<dbReference type="PANTHER" id="PTHR42951:SF17">
    <property type="entry name" value="METALLO-BETA-LACTAMASE DOMAIN-CONTAINING PROTEIN"/>
    <property type="match status" value="1"/>
</dbReference>
<dbReference type="AlphaFoldDB" id="A0A366HTI0"/>
<dbReference type="Pfam" id="PF00753">
    <property type="entry name" value="Lactamase_B"/>
    <property type="match status" value="1"/>
</dbReference>
<dbReference type="InterPro" id="IPR001279">
    <property type="entry name" value="Metallo-B-lactamas"/>
</dbReference>
<dbReference type="InterPro" id="IPR036866">
    <property type="entry name" value="RibonucZ/Hydroxyglut_hydro"/>
</dbReference>
<feature type="chain" id="PRO_5016966677" evidence="1">
    <location>
        <begin position="26"/>
        <end position="292"/>
    </location>
</feature>
<dbReference type="NCBIfam" id="NF012229">
    <property type="entry name" value="bla_class_B_core"/>
    <property type="match status" value="1"/>
</dbReference>
<dbReference type="PANTHER" id="PTHR42951">
    <property type="entry name" value="METALLO-BETA-LACTAMASE DOMAIN-CONTAINING"/>
    <property type="match status" value="1"/>
</dbReference>
<sequence>MTRSLFLSGMLALCLSTTITSTANAQNTAEWSEPFPPHKVAGNLYYVGSKGLATYLVTTPEGHVLINSNLEDSLPLIQKNVEQLGFKFSDVKILLISHAHWDHCAGSASIIKATGAKYMVMEQDVAVVESGNAPKKSRLKPAYLGFPTAKVDRVLKDGDEVKLGGATLVAHLTPGHTPGCTTWTLQVEENGKKLDAVIIGSPNVNPGYVLVNNKDYPGIATDYEKTFRVLKSLPVDLFLGAHGSYYDMEAKVKNLEGAATNPFIDKEGYKRYVEDREQAFLKEWEKQKAAKK</sequence>
<feature type="signal peptide" evidence="1">
    <location>
        <begin position="1"/>
        <end position="25"/>
    </location>
</feature>
<accession>A0A366HTI0</accession>
<reference evidence="3 4" key="1">
    <citation type="submission" date="2018-06" db="EMBL/GenBank/DDBJ databases">
        <title>Genomic Encyclopedia of Type Strains, Phase IV (KMG-IV): sequencing the most valuable type-strain genomes for metagenomic binning, comparative biology and taxonomic classification.</title>
        <authorList>
            <person name="Goeker M."/>
        </authorList>
    </citation>
    <scope>NUCLEOTIDE SEQUENCE [LARGE SCALE GENOMIC DNA]</scope>
    <source>
        <strain evidence="3 4">DSM 25532</strain>
    </source>
</reference>
<dbReference type="SMART" id="SM00849">
    <property type="entry name" value="Lactamase_B"/>
    <property type="match status" value="1"/>
</dbReference>
<dbReference type="Proteomes" id="UP000253426">
    <property type="component" value="Unassembled WGS sequence"/>
</dbReference>
<evidence type="ECO:0000313" key="4">
    <source>
        <dbReference type="Proteomes" id="UP000253426"/>
    </source>
</evidence>
<dbReference type="SUPFAM" id="SSF56281">
    <property type="entry name" value="Metallo-hydrolase/oxidoreductase"/>
    <property type="match status" value="1"/>
</dbReference>
<name>A0A366HTI0_9BACT</name>
<feature type="domain" description="Metallo-beta-lactamase" evidence="2">
    <location>
        <begin position="51"/>
        <end position="242"/>
    </location>
</feature>
<protein>
    <submittedName>
        <fullName evidence="3">Metallo-beta-lactamase class B</fullName>
    </submittedName>
</protein>
<comment type="caution">
    <text evidence="3">The sequence shown here is derived from an EMBL/GenBank/DDBJ whole genome shotgun (WGS) entry which is preliminary data.</text>
</comment>
<evidence type="ECO:0000313" key="3">
    <source>
        <dbReference type="EMBL" id="RBP47591.1"/>
    </source>
</evidence>
<dbReference type="EMBL" id="QNRR01000001">
    <property type="protein sequence ID" value="RBP47591.1"/>
    <property type="molecule type" value="Genomic_DNA"/>
</dbReference>
<keyword evidence="4" id="KW-1185">Reference proteome</keyword>
<dbReference type="Gene3D" id="3.60.15.10">
    <property type="entry name" value="Ribonuclease Z/Hydroxyacylglutathione hydrolase-like"/>
    <property type="match status" value="1"/>
</dbReference>
<keyword evidence="1" id="KW-0732">Signal</keyword>
<evidence type="ECO:0000256" key="1">
    <source>
        <dbReference type="SAM" id="SignalP"/>
    </source>
</evidence>
<proteinExistence type="predicted"/>
<organism evidence="3 4">
    <name type="scientific">Roseimicrobium gellanilyticum</name>
    <dbReference type="NCBI Taxonomy" id="748857"/>
    <lineage>
        <taxon>Bacteria</taxon>
        <taxon>Pseudomonadati</taxon>
        <taxon>Verrucomicrobiota</taxon>
        <taxon>Verrucomicrobiia</taxon>
        <taxon>Verrucomicrobiales</taxon>
        <taxon>Verrucomicrobiaceae</taxon>
        <taxon>Roseimicrobium</taxon>
    </lineage>
</organism>
<evidence type="ECO:0000259" key="2">
    <source>
        <dbReference type="SMART" id="SM00849"/>
    </source>
</evidence>